<proteinExistence type="predicted"/>
<feature type="compositionally biased region" description="Basic and acidic residues" evidence="1">
    <location>
        <begin position="92"/>
        <end position="122"/>
    </location>
</feature>
<organism evidence="2 3">
    <name type="scientific">Ficus carica</name>
    <name type="common">Common fig</name>
    <dbReference type="NCBI Taxonomy" id="3494"/>
    <lineage>
        <taxon>Eukaryota</taxon>
        <taxon>Viridiplantae</taxon>
        <taxon>Streptophyta</taxon>
        <taxon>Embryophyta</taxon>
        <taxon>Tracheophyta</taxon>
        <taxon>Spermatophyta</taxon>
        <taxon>Magnoliopsida</taxon>
        <taxon>eudicotyledons</taxon>
        <taxon>Gunneridae</taxon>
        <taxon>Pentapetalae</taxon>
        <taxon>rosids</taxon>
        <taxon>fabids</taxon>
        <taxon>Rosales</taxon>
        <taxon>Moraceae</taxon>
        <taxon>Ficeae</taxon>
        <taxon>Ficus</taxon>
    </lineage>
</organism>
<feature type="region of interest" description="Disordered" evidence="1">
    <location>
        <begin position="1"/>
        <end position="26"/>
    </location>
</feature>
<feature type="compositionally biased region" description="Basic and acidic residues" evidence="1">
    <location>
        <begin position="12"/>
        <end position="26"/>
    </location>
</feature>
<accession>A0AA88ASZ0</accession>
<dbReference type="AlphaFoldDB" id="A0AA88ASZ0"/>
<name>A0AA88ASZ0_FICCA</name>
<keyword evidence="3" id="KW-1185">Reference proteome</keyword>
<protein>
    <submittedName>
        <fullName evidence="2">Uncharacterized protein</fullName>
    </submittedName>
</protein>
<evidence type="ECO:0000313" key="2">
    <source>
        <dbReference type="EMBL" id="GMN46911.1"/>
    </source>
</evidence>
<dbReference type="Proteomes" id="UP001187192">
    <property type="component" value="Unassembled WGS sequence"/>
</dbReference>
<dbReference type="EMBL" id="BTGU01000024">
    <property type="protein sequence ID" value="GMN46911.1"/>
    <property type="molecule type" value="Genomic_DNA"/>
</dbReference>
<feature type="region of interest" description="Disordered" evidence="1">
    <location>
        <begin position="79"/>
        <end position="122"/>
    </location>
</feature>
<reference evidence="2" key="1">
    <citation type="submission" date="2023-07" db="EMBL/GenBank/DDBJ databases">
        <title>draft genome sequence of fig (Ficus carica).</title>
        <authorList>
            <person name="Takahashi T."/>
            <person name="Nishimura K."/>
        </authorList>
    </citation>
    <scope>NUCLEOTIDE SEQUENCE</scope>
</reference>
<sequence>MNSGGKQQWADGEQRWTDAADDGKEGEIAIVKWQSRHRLLMRRWLRMEDKVEHQHWLCRSNSCVGLDVTMARCQIVVARHKSGPVGHGGSGQKERRGKERDSVEGGQRKREERERMGVENQT</sequence>
<evidence type="ECO:0000256" key="1">
    <source>
        <dbReference type="SAM" id="MobiDB-lite"/>
    </source>
</evidence>
<gene>
    <name evidence="2" type="ORF">TIFTF001_016081</name>
</gene>
<comment type="caution">
    <text evidence="2">The sequence shown here is derived from an EMBL/GenBank/DDBJ whole genome shotgun (WGS) entry which is preliminary data.</text>
</comment>
<evidence type="ECO:0000313" key="3">
    <source>
        <dbReference type="Proteomes" id="UP001187192"/>
    </source>
</evidence>